<dbReference type="PATRIC" id="fig|104102.12.peg.2286"/>
<evidence type="ECO:0000313" key="2">
    <source>
        <dbReference type="Proteomes" id="UP000075411"/>
    </source>
</evidence>
<gene>
    <name evidence="1" type="ORF">AD947_07395</name>
</gene>
<organism evidence="1 2">
    <name type="scientific">Acetobacter tropicalis</name>
    <dbReference type="NCBI Taxonomy" id="104102"/>
    <lineage>
        <taxon>Bacteria</taxon>
        <taxon>Pseudomonadati</taxon>
        <taxon>Pseudomonadota</taxon>
        <taxon>Alphaproteobacteria</taxon>
        <taxon>Acetobacterales</taxon>
        <taxon>Acetobacteraceae</taxon>
        <taxon>Acetobacter</taxon>
    </lineage>
</organism>
<accession>A0A149TXR3</accession>
<dbReference type="EMBL" id="LHZT01000117">
    <property type="protein sequence ID" value="KXV58005.1"/>
    <property type="molecule type" value="Genomic_DNA"/>
</dbReference>
<proteinExistence type="predicted"/>
<evidence type="ECO:0000313" key="1">
    <source>
        <dbReference type="EMBL" id="KXV58005.1"/>
    </source>
</evidence>
<reference evidence="1 2" key="1">
    <citation type="submission" date="2015-06" db="EMBL/GenBank/DDBJ databases">
        <title>Improved classification and identification of acetic acid bacteria using matrix-assisted laser desorption/ionization time-of-flight mass spectrometry; Gluconobacter nephelii and Gluconobacter uchimurae are later heterotypic synonyms of Gluconobacter japonicus and Gluconobacter oxydans, respectively.</title>
        <authorList>
            <person name="Li L."/>
            <person name="Cleenwerck I."/>
            <person name="De Vuyst L."/>
            <person name="Vandamme P."/>
        </authorList>
    </citation>
    <scope>NUCLEOTIDE SEQUENCE [LARGE SCALE GENOMIC DNA]</scope>
    <source>
        <strain evidence="1 2">LMG 1663</strain>
    </source>
</reference>
<name>A0A149TXR3_9PROT</name>
<dbReference type="AlphaFoldDB" id="A0A149TXR3"/>
<comment type="caution">
    <text evidence="1">The sequence shown here is derived from an EMBL/GenBank/DDBJ whole genome shotgun (WGS) entry which is preliminary data.</text>
</comment>
<dbReference type="Proteomes" id="UP000075411">
    <property type="component" value="Unassembled WGS sequence"/>
</dbReference>
<protein>
    <submittedName>
        <fullName evidence="1">Uncharacterized protein</fullName>
    </submittedName>
</protein>
<sequence length="159" mass="18059">MYIPYAFSLWREMVNPTGYPVWSCFVYIPNYQDVDPSMRFRLGVDGQSEEDWSPCDRNWSPDVLARMEKDSTYGWHLYVPPAPCAYGWVRVPMGGRTVNAGNAYYAATFKVSANTFTAETVFPIYMWGANAVQYEAGDNYCSSFIMGSDKQSIITRAAD</sequence>